<reference evidence="2" key="1">
    <citation type="journal article" date="2022" name="bioRxiv">
        <title>Genomics of Preaxostyla Flagellates Illuminates Evolutionary Transitions and the Path Towards Mitochondrial Loss.</title>
        <authorList>
            <person name="Novak L.V.F."/>
            <person name="Treitli S.C."/>
            <person name="Pyrih J."/>
            <person name="Halakuc P."/>
            <person name="Pipaliya S.V."/>
            <person name="Vacek V."/>
            <person name="Brzon O."/>
            <person name="Soukal P."/>
            <person name="Eme L."/>
            <person name="Dacks J.B."/>
            <person name="Karnkowska A."/>
            <person name="Elias M."/>
            <person name="Hampl V."/>
        </authorList>
    </citation>
    <scope>NUCLEOTIDE SEQUENCE</scope>
    <source>
        <strain evidence="2">RCP-MX</strain>
    </source>
</reference>
<organism evidence="2 3">
    <name type="scientific">Paratrimastix pyriformis</name>
    <dbReference type="NCBI Taxonomy" id="342808"/>
    <lineage>
        <taxon>Eukaryota</taxon>
        <taxon>Metamonada</taxon>
        <taxon>Preaxostyla</taxon>
        <taxon>Paratrimastigidae</taxon>
        <taxon>Paratrimastix</taxon>
    </lineage>
</organism>
<dbReference type="EMBL" id="JAPMOS010000082">
    <property type="protein sequence ID" value="KAJ4456103.1"/>
    <property type="molecule type" value="Genomic_DNA"/>
</dbReference>
<keyword evidence="3" id="KW-1185">Reference proteome</keyword>
<protein>
    <recommendedName>
        <fullName evidence="4">Type I restriction enzyme R protein N-terminal domain-containing protein</fullName>
    </recommendedName>
</protein>
<feature type="region of interest" description="Disordered" evidence="1">
    <location>
        <begin position="100"/>
        <end position="119"/>
    </location>
</feature>
<sequence length="484" mass="52483">MCARFLPSLAHHQFVALTGIPGPATMATGAAPGVATTGASAVPEAALVRNVARELAKLGFLSDPAPSSARLPDQEVVEKLRQSGALRTVAPVDLQTFGDFNLLPDTSEPPPSPPPETGDEEAIHLFFLEKLVEWCTHGRPSGSGSLVHVCKTATLTHHNHSLVPDVVRARAQPTRHHRAAQPPAARPEPWDIACVFELKKARDFAAADTRQALQYGEALLTSSIRPAAYVALTNGASIQFFRVTRSEGRTFAYLASDPLPLSAPIAKSLLCFMLTSDALFPNLPLFGDFRLAELRLLSETSNSRVVAATILTAPRWVASRDCVLKTVKLDASYVRTEKEALYALETVSPHVPVVLAASPSALLLAPLGKRIELIAGMFFPKMEGDPLYAADRLLQPQSGPYHATPQDDCEALVKVLYPMPACTCQYLRSHHRGDMAEYLQFWQMMANRCVPFKEALAAARRVPLDYDALRLACECLVTLIGAPS</sequence>
<proteinExistence type="predicted"/>
<evidence type="ECO:0000313" key="2">
    <source>
        <dbReference type="EMBL" id="KAJ4456103.1"/>
    </source>
</evidence>
<evidence type="ECO:0000313" key="3">
    <source>
        <dbReference type="Proteomes" id="UP001141327"/>
    </source>
</evidence>
<evidence type="ECO:0008006" key="4">
    <source>
        <dbReference type="Google" id="ProtNLM"/>
    </source>
</evidence>
<comment type="caution">
    <text evidence="2">The sequence shown here is derived from an EMBL/GenBank/DDBJ whole genome shotgun (WGS) entry which is preliminary data.</text>
</comment>
<accession>A0ABQ8U9W6</accession>
<evidence type="ECO:0000256" key="1">
    <source>
        <dbReference type="SAM" id="MobiDB-lite"/>
    </source>
</evidence>
<dbReference type="Proteomes" id="UP001141327">
    <property type="component" value="Unassembled WGS sequence"/>
</dbReference>
<name>A0ABQ8U9W6_9EUKA</name>
<feature type="compositionally biased region" description="Pro residues" evidence="1">
    <location>
        <begin position="107"/>
        <end position="116"/>
    </location>
</feature>
<gene>
    <name evidence="2" type="ORF">PAPYR_8792</name>
</gene>